<dbReference type="KEGG" id="dsf:UWK_03614"/>
<name>M1P9J2_DESSD</name>
<protein>
    <recommendedName>
        <fullName evidence="1">SnoaL-like domain-containing protein</fullName>
    </recommendedName>
</protein>
<sequence>MELTEKDAAIAYAKAWNALDCSDFLELLADDCTYESQWVTSALEGKEAISKYLTGKMKTVKTGGGATVRAEHALTTVPAFLREEGRDCVVLTQCIEKEVQVAILFEVADGKI</sequence>
<dbReference type="EMBL" id="CP003986">
    <property type="protein sequence ID" value="AGF80123.1"/>
    <property type="molecule type" value="Genomic_DNA"/>
</dbReference>
<feature type="domain" description="SnoaL-like" evidence="1">
    <location>
        <begin position="11"/>
        <end position="112"/>
    </location>
</feature>
<keyword evidence="2" id="KW-0614">Plasmid</keyword>
<dbReference type="Pfam" id="PF12680">
    <property type="entry name" value="SnoaL_2"/>
    <property type="match status" value="1"/>
</dbReference>
<dbReference type="Gene3D" id="3.10.450.50">
    <property type="match status" value="1"/>
</dbReference>
<dbReference type="SUPFAM" id="SSF54427">
    <property type="entry name" value="NTF2-like"/>
    <property type="match status" value="1"/>
</dbReference>
<dbReference type="InterPro" id="IPR037401">
    <property type="entry name" value="SnoaL-like"/>
</dbReference>
<dbReference type="RefSeq" id="WP_015405805.1">
    <property type="nucleotide sequence ID" value="NC_020305.1"/>
</dbReference>
<keyword evidence="3" id="KW-1185">Reference proteome</keyword>
<geneLocation type="plasmid" evidence="3">
    <name>pDESSD</name>
</geneLocation>
<evidence type="ECO:0000313" key="2">
    <source>
        <dbReference type="EMBL" id="AGF80123.1"/>
    </source>
</evidence>
<dbReference type="Proteomes" id="UP000011721">
    <property type="component" value="Plasmid unnamed"/>
</dbReference>
<reference evidence="3" key="1">
    <citation type="journal article" date="2013" name="Stand. Genomic Sci.">
        <title>Complete genome sequence of Desulfocapsa sulfexigens, a marine deltaproteobacterium specialized in disproportionating inorganic sulfur compounds.</title>
        <authorList>
            <person name="Finster K.W."/>
            <person name="Kjeldsen K.U."/>
            <person name="Kube M."/>
            <person name="Reinhardt R."/>
            <person name="Mussmann M."/>
            <person name="Amann R."/>
            <person name="Schreiber L."/>
        </authorList>
    </citation>
    <scope>NUCLEOTIDE SEQUENCE [LARGE SCALE GENOMIC DNA]</scope>
    <source>
        <strain evidence="3">DSM 10523 / SB164P1</strain>
        <plasmid evidence="3">pDESSD</plasmid>
    </source>
</reference>
<dbReference type="InterPro" id="IPR032710">
    <property type="entry name" value="NTF2-like_dom_sf"/>
</dbReference>
<dbReference type="OrthoDB" id="7107833at2"/>
<dbReference type="HOGENOM" id="CLU_2141892_0_0_7"/>
<proteinExistence type="predicted"/>
<gene>
    <name evidence="2" type="ordered locus">UWK_03614</name>
</gene>
<accession>M1P9J2</accession>
<evidence type="ECO:0000313" key="3">
    <source>
        <dbReference type="Proteomes" id="UP000011721"/>
    </source>
</evidence>
<dbReference type="AlphaFoldDB" id="M1P9J2"/>
<evidence type="ECO:0000259" key="1">
    <source>
        <dbReference type="Pfam" id="PF12680"/>
    </source>
</evidence>
<organism evidence="2 3">
    <name type="scientific">Desulfocapsa sulfexigens (strain DSM 10523 / SB164P1)</name>
    <dbReference type="NCBI Taxonomy" id="1167006"/>
    <lineage>
        <taxon>Bacteria</taxon>
        <taxon>Pseudomonadati</taxon>
        <taxon>Thermodesulfobacteriota</taxon>
        <taxon>Desulfobulbia</taxon>
        <taxon>Desulfobulbales</taxon>
        <taxon>Desulfocapsaceae</taxon>
        <taxon>Desulfocapsa</taxon>
    </lineage>
</organism>